<name>A0A9X1YDY5_9PROT</name>
<dbReference type="PANTHER" id="PTHR23028">
    <property type="entry name" value="ACETYLTRANSFERASE"/>
    <property type="match status" value="1"/>
</dbReference>
<dbReference type="EMBL" id="JALPRX010000169">
    <property type="protein sequence ID" value="MCK8788032.1"/>
    <property type="molecule type" value="Genomic_DNA"/>
</dbReference>
<feature type="transmembrane region" description="Helical" evidence="1">
    <location>
        <begin position="12"/>
        <end position="32"/>
    </location>
</feature>
<dbReference type="GO" id="GO:0016020">
    <property type="term" value="C:membrane"/>
    <property type="evidence" value="ECO:0007669"/>
    <property type="project" value="TreeGrafter"/>
</dbReference>
<dbReference type="GO" id="GO:0016747">
    <property type="term" value="F:acyltransferase activity, transferring groups other than amino-acyl groups"/>
    <property type="evidence" value="ECO:0007669"/>
    <property type="project" value="InterPro"/>
</dbReference>
<feature type="domain" description="Acyltransferase 3" evidence="2">
    <location>
        <begin position="5"/>
        <end position="323"/>
    </location>
</feature>
<feature type="transmembrane region" description="Helical" evidence="1">
    <location>
        <begin position="44"/>
        <end position="65"/>
    </location>
</feature>
<feature type="transmembrane region" description="Helical" evidence="1">
    <location>
        <begin position="194"/>
        <end position="210"/>
    </location>
</feature>
<dbReference type="InterPro" id="IPR002656">
    <property type="entry name" value="Acyl_transf_3_dom"/>
</dbReference>
<evidence type="ECO:0000313" key="3">
    <source>
        <dbReference type="EMBL" id="MCK8788032.1"/>
    </source>
</evidence>
<accession>A0A9X1YDY5</accession>
<organism evidence="3 4">
    <name type="scientific">Roseomonas acroporae</name>
    <dbReference type="NCBI Taxonomy" id="2937791"/>
    <lineage>
        <taxon>Bacteria</taxon>
        <taxon>Pseudomonadati</taxon>
        <taxon>Pseudomonadota</taxon>
        <taxon>Alphaproteobacteria</taxon>
        <taxon>Acetobacterales</taxon>
        <taxon>Roseomonadaceae</taxon>
        <taxon>Roseomonas</taxon>
    </lineage>
</organism>
<dbReference type="Pfam" id="PF01757">
    <property type="entry name" value="Acyl_transf_3"/>
    <property type="match status" value="1"/>
</dbReference>
<keyword evidence="1" id="KW-1133">Transmembrane helix</keyword>
<feature type="transmembrane region" description="Helical" evidence="1">
    <location>
        <begin position="217"/>
        <end position="237"/>
    </location>
</feature>
<dbReference type="AlphaFoldDB" id="A0A9X1YDY5"/>
<keyword evidence="3" id="KW-0012">Acyltransferase</keyword>
<evidence type="ECO:0000313" key="4">
    <source>
        <dbReference type="Proteomes" id="UP001139516"/>
    </source>
</evidence>
<keyword evidence="4" id="KW-1185">Reference proteome</keyword>
<dbReference type="GO" id="GO:0000271">
    <property type="term" value="P:polysaccharide biosynthetic process"/>
    <property type="evidence" value="ECO:0007669"/>
    <property type="project" value="TreeGrafter"/>
</dbReference>
<dbReference type="PANTHER" id="PTHR23028:SF53">
    <property type="entry name" value="ACYL_TRANSF_3 DOMAIN-CONTAINING PROTEIN"/>
    <property type="match status" value="1"/>
</dbReference>
<reference evidence="3" key="1">
    <citation type="submission" date="2022-04" db="EMBL/GenBank/DDBJ databases">
        <title>Roseomonas acroporae sp. nov., isolated from coral Acropora digitifera.</title>
        <authorList>
            <person name="Sun H."/>
        </authorList>
    </citation>
    <scope>NUCLEOTIDE SEQUENCE</scope>
    <source>
        <strain evidence="3">NAR14</strain>
    </source>
</reference>
<dbReference type="Proteomes" id="UP001139516">
    <property type="component" value="Unassembled WGS sequence"/>
</dbReference>
<feature type="transmembrane region" description="Helical" evidence="1">
    <location>
        <begin position="172"/>
        <end position="188"/>
    </location>
</feature>
<keyword evidence="1" id="KW-0812">Transmembrane</keyword>
<proteinExistence type="predicted"/>
<dbReference type="RefSeq" id="WP_248670074.1">
    <property type="nucleotide sequence ID" value="NZ_JALPRX010000169.1"/>
</dbReference>
<gene>
    <name evidence="3" type="ORF">M0638_27115</name>
</gene>
<feature type="transmembrane region" description="Helical" evidence="1">
    <location>
        <begin position="147"/>
        <end position="165"/>
    </location>
</feature>
<feature type="transmembrane region" description="Helical" evidence="1">
    <location>
        <begin position="86"/>
        <end position="104"/>
    </location>
</feature>
<protein>
    <submittedName>
        <fullName evidence="3">Acyltransferase</fullName>
    </submittedName>
</protein>
<evidence type="ECO:0000256" key="1">
    <source>
        <dbReference type="SAM" id="Phobius"/>
    </source>
</evidence>
<keyword evidence="1" id="KW-0472">Membrane</keyword>
<sequence length="349" mass="36857">MTRDHALDGLRGLAALSVVLSHVAALTWVPFIDGRPAPDIFRYGMWYLGAPAVDLFFVLSGYVVARSLLRRRTGYVPFVLSRAIRLLPVAWLGVLAGLVLRQHIGVPPPGMSRAIERLSQPLTFGDMVGFITMTAPIPAADLLNPSLWTMFVEMHAGFAMPLIALCAQRAPVAFGIAGFAGCIILAFVVTGSPYALYIGAFCLGAAYAAGRAEVPRIPVPVALLGASLVLLLVRHWVGSDADTWRPVSTLGALGVIIAVEQGAGRRLLTSPPVHWLGAISYPLYTLHYPVLVAGALLAGHRMGITASGIAAIPVALLLATIAWILADRPSIALSRAVRGRASAPPSMAA</sequence>
<feature type="transmembrane region" description="Helical" evidence="1">
    <location>
        <begin position="304"/>
        <end position="326"/>
    </location>
</feature>
<feature type="transmembrane region" description="Helical" evidence="1">
    <location>
        <begin position="275"/>
        <end position="298"/>
    </location>
</feature>
<dbReference type="InterPro" id="IPR050879">
    <property type="entry name" value="Acyltransferase_3"/>
</dbReference>
<comment type="caution">
    <text evidence="3">The sequence shown here is derived from an EMBL/GenBank/DDBJ whole genome shotgun (WGS) entry which is preliminary data.</text>
</comment>
<keyword evidence="3" id="KW-0808">Transferase</keyword>
<evidence type="ECO:0000259" key="2">
    <source>
        <dbReference type="Pfam" id="PF01757"/>
    </source>
</evidence>